<evidence type="ECO:0000313" key="10">
    <source>
        <dbReference type="Proteomes" id="UP000282007"/>
    </source>
</evidence>
<feature type="region of interest" description="Disordered" evidence="6">
    <location>
        <begin position="527"/>
        <end position="550"/>
    </location>
</feature>
<keyword evidence="3 5" id="KW-0067">ATP-binding</keyword>
<dbReference type="PROSITE" id="PS00750">
    <property type="entry name" value="TCP1_1"/>
    <property type="match status" value="1"/>
</dbReference>
<comment type="similarity">
    <text evidence="1 5">Belongs to the TCP-1 chaperonin family.</text>
</comment>
<dbReference type="AlphaFoldDB" id="A0A3M0DPU2"/>
<evidence type="ECO:0000313" key="8">
    <source>
        <dbReference type="EMBL" id="RMB23811.1"/>
    </source>
</evidence>
<protein>
    <submittedName>
        <fullName evidence="8">Chaperonin GroEL (HSP60 family)</fullName>
    </submittedName>
    <submittedName>
        <fullName evidence="7">Thermosome subunit 1</fullName>
    </submittedName>
</protein>
<dbReference type="InterPro" id="IPR017998">
    <property type="entry name" value="Chaperone_TCP-1"/>
</dbReference>
<dbReference type="SUPFAM" id="SSF52029">
    <property type="entry name" value="GroEL apical domain-like"/>
    <property type="match status" value="1"/>
</dbReference>
<dbReference type="EMBL" id="CP034145">
    <property type="protein sequence ID" value="AZH24536.1"/>
    <property type="molecule type" value="Genomic_DNA"/>
</dbReference>
<dbReference type="GO" id="GO:0005524">
    <property type="term" value="F:ATP binding"/>
    <property type="evidence" value="ECO:0007669"/>
    <property type="project" value="UniProtKB-KW"/>
</dbReference>
<dbReference type="PRINTS" id="PR00304">
    <property type="entry name" value="TCOMPLEXTCP1"/>
</dbReference>
<dbReference type="InterPro" id="IPR027413">
    <property type="entry name" value="GROEL-like_equatorial_sf"/>
</dbReference>
<dbReference type="NCBIfam" id="NF041083">
    <property type="entry name" value="thermosome_beta"/>
    <property type="match status" value="1"/>
</dbReference>
<dbReference type="GO" id="GO:0016887">
    <property type="term" value="F:ATP hydrolysis activity"/>
    <property type="evidence" value="ECO:0007669"/>
    <property type="project" value="InterPro"/>
</dbReference>
<dbReference type="Pfam" id="PF00118">
    <property type="entry name" value="Cpn60_TCP1"/>
    <property type="match status" value="1"/>
</dbReference>
<evidence type="ECO:0000256" key="3">
    <source>
        <dbReference type="ARBA" id="ARBA00022840"/>
    </source>
</evidence>
<dbReference type="GeneID" id="38470355"/>
<evidence type="ECO:0000256" key="1">
    <source>
        <dbReference type="ARBA" id="ARBA00008020"/>
    </source>
</evidence>
<accession>A0A3M0DPU2</accession>
<feature type="region of interest" description="Disordered" evidence="6">
    <location>
        <begin position="1"/>
        <end position="23"/>
    </location>
</feature>
<dbReference type="PANTHER" id="PTHR11353">
    <property type="entry name" value="CHAPERONIN"/>
    <property type="match status" value="1"/>
</dbReference>
<keyword evidence="4 5" id="KW-0143">Chaperone</keyword>
<proteinExistence type="inferred from homology"/>
<sequence length="567" mass="60174">MTVTDRSRILSPDSPGHVAGRDAQSANISAGQALAELLRTTLGPKGLDKMLVGTDGKVVVTNDGASMLDRLDIDQPIARVLADVASQQADRVGDGTTTAVVVAGELLAAAEDLLDRGLHPTTIMDGYHHAVQRAVETLENDALVIDASDPERLREVARTVITGKWDASATAFLAARAVETVQAIRDGQTVDFAKITRKTAPGGSVFDTQVFDGLLIDMAESSTDVVSPDPGPPRRIEDATVALVDDQLTIETVTGQGAVTVDSPAQLDAFRAYEDEVYASQVDRIAGVGADVVFCQKSIDDRVRYLLAAEGILAVERTRQDELHKLGRATGARPVASVDELTTAETGQAGVVEQQTAGPHRFTVVRDAEGFDQASLLVRGGTEHVVEEVKRLLDDCFHVLRLVVEEGRVVPGGGATEAHLARVLRDDAASVPRRDQLAIEAFADALDVIPRTLAETAGLDPVDTLLELRTRHHRGERRAGLALDTGTVTDVVDRGVVEPAAVKQRALRSAAEAANLVLRIDDVAAAASPDGDGHGETDHAHGPGELVESTEGYPWAVGHSMSHDHDH</sequence>
<organism evidence="8 9">
    <name type="scientific">Haloplanus aerogenes</name>
    <dbReference type="NCBI Taxonomy" id="660522"/>
    <lineage>
        <taxon>Archaea</taxon>
        <taxon>Methanobacteriati</taxon>
        <taxon>Methanobacteriota</taxon>
        <taxon>Stenosarchaea group</taxon>
        <taxon>Halobacteria</taxon>
        <taxon>Halobacteriales</taxon>
        <taxon>Haloferacaceae</taxon>
        <taxon>Haloplanus</taxon>
    </lineage>
</organism>
<dbReference type="InterPro" id="IPR002194">
    <property type="entry name" value="Chaperonin_TCP-1_CS"/>
</dbReference>
<dbReference type="RefSeq" id="WP_121919726.1">
    <property type="nucleotide sequence ID" value="NZ_CP034145.1"/>
</dbReference>
<dbReference type="InterPro" id="IPR027409">
    <property type="entry name" value="GroEL-like_apical_dom_sf"/>
</dbReference>
<dbReference type="Gene3D" id="1.10.560.10">
    <property type="entry name" value="GroEL-like equatorial domain"/>
    <property type="match status" value="1"/>
</dbReference>
<dbReference type="InterPro" id="IPR027410">
    <property type="entry name" value="TCP-1-like_intermed_sf"/>
</dbReference>
<evidence type="ECO:0000256" key="2">
    <source>
        <dbReference type="ARBA" id="ARBA00022741"/>
    </source>
</evidence>
<dbReference type="GO" id="GO:0051082">
    <property type="term" value="F:unfolded protein binding"/>
    <property type="evidence" value="ECO:0007669"/>
    <property type="project" value="InterPro"/>
</dbReference>
<dbReference type="EMBL" id="REFS01000002">
    <property type="protein sequence ID" value="RMB23811.1"/>
    <property type="molecule type" value="Genomic_DNA"/>
</dbReference>
<dbReference type="Proteomes" id="UP000277326">
    <property type="component" value="Unassembled WGS sequence"/>
</dbReference>
<dbReference type="InterPro" id="IPR053374">
    <property type="entry name" value="TCP-1_chaperonin"/>
</dbReference>
<dbReference type="GO" id="GO:0140662">
    <property type="term" value="F:ATP-dependent protein folding chaperone"/>
    <property type="evidence" value="ECO:0007669"/>
    <property type="project" value="InterPro"/>
</dbReference>
<dbReference type="NCBIfam" id="NF041082">
    <property type="entry name" value="thermosome_alpha"/>
    <property type="match status" value="1"/>
</dbReference>
<keyword evidence="2 5" id="KW-0547">Nucleotide-binding</keyword>
<evidence type="ECO:0000256" key="6">
    <source>
        <dbReference type="SAM" id="MobiDB-lite"/>
    </source>
</evidence>
<dbReference type="OrthoDB" id="220849at2157"/>
<reference evidence="8" key="3">
    <citation type="submission" date="2018-10" db="EMBL/GenBank/DDBJ databases">
        <authorList>
            <person name="Whitman W."/>
            <person name="Huntemann M."/>
            <person name="Clum A."/>
            <person name="Pillay M."/>
            <person name="Palaniappan K."/>
            <person name="Varghese N."/>
            <person name="Mikhailova N."/>
            <person name="Stamatis D."/>
            <person name="Reddy T."/>
            <person name="Daum C."/>
            <person name="Shapiro N."/>
            <person name="Ivanova N."/>
            <person name="Kyrpides N."/>
            <person name="Woyke T."/>
        </authorList>
    </citation>
    <scope>NUCLEOTIDE SEQUENCE</scope>
    <source>
        <strain evidence="8">CGMCC 1.10124</strain>
    </source>
</reference>
<dbReference type="SUPFAM" id="SSF54849">
    <property type="entry name" value="GroEL-intermediate domain like"/>
    <property type="match status" value="1"/>
</dbReference>
<dbReference type="InterPro" id="IPR054827">
    <property type="entry name" value="thermosome_alpha"/>
</dbReference>
<name>A0A3M0DPU2_9EURY</name>
<dbReference type="Proteomes" id="UP000282007">
    <property type="component" value="Chromosome"/>
</dbReference>
<dbReference type="Gene3D" id="3.50.7.10">
    <property type="entry name" value="GroEL"/>
    <property type="match status" value="1"/>
</dbReference>
<keyword evidence="10" id="KW-1185">Reference proteome</keyword>
<reference evidence="7 10" key="2">
    <citation type="submission" date="2018-07" db="EMBL/GenBank/DDBJ databases">
        <title>Genome sequences of Haloplanus aerogenes JCM 16430T.</title>
        <authorList>
            <person name="Kim Y.B."/>
            <person name="Roh S.W."/>
        </authorList>
    </citation>
    <scope>NUCLEOTIDE SEQUENCE [LARGE SCALE GENOMIC DNA]</scope>
    <source>
        <strain evidence="7 10">JCM 16430</strain>
    </source>
</reference>
<feature type="compositionally biased region" description="Basic and acidic residues" evidence="6">
    <location>
        <begin position="531"/>
        <end position="542"/>
    </location>
</feature>
<dbReference type="InterPro" id="IPR002423">
    <property type="entry name" value="Cpn60/GroEL/TCP-1"/>
</dbReference>
<reference evidence="8 9" key="1">
    <citation type="journal article" date="2015" name="Stand. Genomic Sci.">
        <title>Genomic Encyclopedia of Bacterial and Archaeal Type Strains, Phase III: the genomes of soil and plant-associated and newly described type strains.</title>
        <authorList>
            <person name="Whitman W.B."/>
            <person name="Woyke T."/>
            <person name="Klenk H.P."/>
            <person name="Zhou Y."/>
            <person name="Lilburn T.G."/>
            <person name="Beck B.J."/>
            <person name="De Vos P."/>
            <person name="Vandamme P."/>
            <person name="Eisen J.A."/>
            <person name="Garrity G."/>
            <person name="Hugenholtz P."/>
            <person name="Kyrpides N.C."/>
        </authorList>
    </citation>
    <scope>NUCLEOTIDE SEQUENCE [LARGE SCALE GENOMIC DNA]</scope>
    <source>
        <strain evidence="8 9">CGMCC 1.10124</strain>
    </source>
</reference>
<evidence type="ECO:0000256" key="4">
    <source>
        <dbReference type="ARBA" id="ARBA00023186"/>
    </source>
</evidence>
<dbReference type="SUPFAM" id="SSF48592">
    <property type="entry name" value="GroEL equatorial domain-like"/>
    <property type="match status" value="1"/>
</dbReference>
<evidence type="ECO:0000313" key="9">
    <source>
        <dbReference type="Proteomes" id="UP000277326"/>
    </source>
</evidence>
<dbReference type="Gene3D" id="3.30.260.10">
    <property type="entry name" value="TCP-1-like chaperonin intermediate domain"/>
    <property type="match status" value="1"/>
</dbReference>
<evidence type="ECO:0000313" key="7">
    <source>
        <dbReference type="EMBL" id="AZH24536.1"/>
    </source>
</evidence>
<dbReference type="KEGG" id="haer:DU502_03675"/>
<evidence type="ECO:0000256" key="5">
    <source>
        <dbReference type="RuleBase" id="RU004187"/>
    </source>
</evidence>
<gene>
    <name evidence="8" type="ORF">ATH50_1041</name>
    <name evidence="7" type="ORF">DU502_03675</name>
</gene>